<keyword evidence="4" id="KW-1185">Reference proteome</keyword>
<dbReference type="Proteomes" id="UP001597180">
    <property type="component" value="Unassembled WGS sequence"/>
</dbReference>
<feature type="region of interest" description="Disordered" evidence="2">
    <location>
        <begin position="258"/>
        <end position="355"/>
    </location>
</feature>
<evidence type="ECO:0000313" key="4">
    <source>
        <dbReference type="Proteomes" id="UP001597180"/>
    </source>
</evidence>
<dbReference type="PANTHER" id="PTHR36566">
    <property type="entry name" value="NICKEL INSERTION PROTEIN-RELATED"/>
    <property type="match status" value="1"/>
</dbReference>
<reference evidence="4" key="1">
    <citation type="journal article" date="2019" name="Int. J. Syst. Evol. Microbiol.">
        <title>The Global Catalogue of Microorganisms (GCM) 10K type strain sequencing project: providing services to taxonomists for standard genome sequencing and annotation.</title>
        <authorList>
            <consortium name="The Broad Institute Genomics Platform"/>
            <consortium name="The Broad Institute Genome Sequencing Center for Infectious Disease"/>
            <person name="Wu L."/>
            <person name="Ma J."/>
        </authorList>
    </citation>
    <scope>NUCLEOTIDE SEQUENCE [LARGE SCALE GENOMIC DNA]</scope>
    <source>
        <strain evidence="4">CCUG 53270</strain>
    </source>
</reference>
<feature type="compositionally biased region" description="Basic and acidic residues" evidence="2">
    <location>
        <begin position="312"/>
        <end position="342"/>
    </location>
</feature>
<evidence type="ECO:0000256" key="1">
    <source>
        <dbReference type="ARBA" id="ARBA00022596"/>
    </source>
</evidence>
<organism evidence="3 4">
    <name type="scientific">Paenibacillus vulneris</name>
    <dbReference type="NCBI Taxonomy" id="1133364"/>
    <lineage>
        <taxon>Bacteria</taxon>
        <taxon>Bacillati</taxon>
        <taxon>Bacillota</taxon>
        <taxon>Bacilli</taxon>
        <taxon>Bacillales</taxon>
        <taxon>Paenibacillaceae</taxon>
        <taxon>Paenibacillus</taxon>
    </lineage>
</organism>
<dbReference type="PANTHER" id="PTHR36566:SF1">
    <property type="entry name" value="PYRIDINIUM-3,5-BISTHIOCARBOXYLIC ACID MONONUCLEOTIDE NICKEL INSERTION PROTEIN"/>
    <property type="match status" value="1"/>
</dbReference>
<name>A0ABW3UN80_9BACL</name>
<keyword evidence="3" id="KW-0456">Lyase</keyword>
<accession>A0ABW3UN80</accession>
<dbReference type="Pfam" id="PF01969">
    <property type="entry name" value="Ni_insertion"/>
    <property type="match status" value="1"/>
</dbReference>
<dbReference type="EMBL" id="JBHTLU010000019">
    <property type="protein sequence ID" value="MFD1221792.1"/>
    <property type="molecule type" value="Genomic_DNA"/>
</dbReference>
<proteinExistence type="predicted"/>
<dbReference type="GO" id="GO:0016829">
    <property type="term" value="F:lyase activity"/>
    <property type="evidence" value="ECO:0007669"/>
    <property type="project" value="UniProtKB-KW"/>
</dbReference>
<gene>
    <name evidence="3" type="primary">larC</name>
    <name evidence="3" type="ORF">ACFQ4B_16865</name>
</gene>
<protein>
    <submittedName>
        <fullName evidence="3">Nickel pincer cofactor biosynthesis protein LarC</fullName>
        <ecNumber evidence="3">4.99.1.12</ecNumber>
    </submittedName>
</protein>
<evidence type="ECO:0000313" key="3">
    <source>
        <dbReference type="EMBL" id="MFD1221792.1"/>
    </source>
</evidence>
<evidence type="ECO:0000256" key="2">
    <source>
        <dbReference type="SAM" id="MobiDB-lite"/>
    </source>
</evidence>
<dbReference type="NCBIfam" id="TIGR00299">
    <property type="entry name" value="nickel pincer cofactor biosynthesis protein LarC"/>
    <property type="match status" value="1"/>
</dbReference>
<sequence>MKIAYLDCFSGISGDMTLAALVDAGADRDYIEDELRKLDIEPFTLEWKRVNKKGISALKMDVVLDPETAPSHHRHYSEIVRHILNAGFNERVVKLSLAIFEKIGVAEAKIHDIPVERVHFHEVGAMDSIVDVIGVALAMDSLDVEKIYSSPVPLGSGTVRCDHGIYPVPAPATLEMMRGLPIAPTSYSVEMTTPTGAGIISGLVDEFAKGYPPMIVESIGYGAGTRDLPNQPNVLRVVIGKADPFVHKFQIESIQPVAEHQHEHDHHHHHHDHDHGHSHDHHHHDHDHGHSHDHHHHDHDHKHSHDHHHHDHDHGHSHDHDHGHSDDHHHDHGLLPEHEHSTQGDCGVNSSCVKQ</sequence>
<feature type="compositionally biased region" description="Basic residues" evidence="2">
    <location>
        <begin position="265"/>
        <end position="311"/>
    </location>
</feature>
<dbReference type="InterPro" id="IPR002822">
    <property type="entry name" value="Ni_insertion"/>
</dbReference>
<dbReference type="RefSeq" id="WP_345585982.1">
    <property type="nucleotide sequence ID" value="NZ_BAABJG010000003.1"/>
</dbReference>
<comment type="caution">
    <text evidence="3">The sequence shown here is derived from an EMBL/GenBank/DDBJ whole genome shotgun (WGS) entry which is preliminary data.</text>
</comment>
<keyword evidence="1" id="KW-0533">Nickel</keyword>
<dbReference type="EC" id="4.99.1.12" evidence="3"/>